<evidence type="ECO:0000313" key="2">
    <source>
        <dbReference type="Proteomes" id="UP000066737"/>
    </source>
</evidence>
<gene>
    <name evidence="1" type="ORF">HHUB_4274</name>
</gene>
<name>A0A0U5H778_9EURY</name>
<organism evidence="1 2">
    <name type="scientific">Halobacterium hubeiense</name>
    <dbReference type="NCBI Taxonomy" id="1407499"/>
    <lineage>
        <taxon>Archaea</taxon>
        <taxon>Methanobacteriati</taxon>
        <taxon>Methanobacteriota</taxon>
        <taxon>Stenosarchaea group</taxon>
        <taxon>Halobacteria</taxon>
        <taxon>Halobacteriales</taxon>
        <taxon>Halobacteriaceae</taxon>
        <taxon>Halobacterium</taxon>
    </lineage>
</organism>
<reference evidence="2" key="1">
    <citation type="journal article" date="2016" name="Environ. Microbiol.">
        <title>The complete genome of a viable archaeum isolated from 123-million-year-old rock salt.</title>
        <authorList>
            <person name="Jaakkola S.T."/>
            <person name="Pfeiffer F."/>
            <person name="Ravantti J.J."/>
            <person name="Guo Q."/>
            <person name="Liu Y."/>
            <person name="Chen X."/>
            <person name="Ma H."/>
            <person name="Yang C."/>
            <person name="Oksanen H.M."/>
            <person name="Bamford D.H."/>
        </authorList>
    </citation>
    <scope>NUCLEOTIDE SEQUENCE</scope>
    <source>
        <strain evidence="2">JI20-1</strain>
        <plasmid evidence="2">Plasmid pSTJ001</plasmid>
    </source>
</reference>
<proteinExistence type="predicted"/>
<sequence>MNETDLPCSDCGSALTERTIPATDLPLPVETEQPIQVAICPSCEARYYPEQTLTTLAGTPADPARHGDR</sequence>
<geneLocation type="plasmid" evidence="2">
    <name>pSTJ001</name>
</geneLocation>
<accession>A0A0U5H778</accession>
<dbReference type="AlphaFoldDB" id="A0A0U5H778"/>
<dbReference type="Proteomes" id="UP000066737">
    <property type="component" value="Plasmid pSTJ001"/>
</dbReference>
<dbReference type="KEGG" id="hhb:Hhub_4274"/>
<keyword evidence="2" id="KW-1185">Reference proteome</keyword>
<dbReference type="EMBL" id="LN831303">
    <property type="protein sequence ID" value="CQH64090.1"/>
    <property type="molecule type" value="Genomic_DNA"/>
</dbReference>
<evidence type="ECO:0000313" key="1">
    <source>
        <dbReference type="EMBL" id="CQH64090.1"/>
    </source>
</evidence>
<protein>
    <submittedName>
        <fullName evidence="1">Uncharacterized protein</fullName>
    </submittedName>
</protein>